<accession>A0A6P8HHK2</accession>
<dbReference type="InterPro" id="IPR003609">
    <property type="entry name" value="Pan_app"/>
</dbReference>
<proteinExistence type="inferred from homology"/>
<keyword evidence="2" id="KW-0245">EGF-like domain</keyword>
<dbReference type="OrthoDB" id="202537at2759"/>
<evidence type="ECO:0000259" key="4">
    <source>
        <dbReference type="PROSITE" id="PS50026"/>
    </source>
</evidence>
<dbReference type="SUPFAM" id="SSF57196">
    <property type="entry name" value="EGF/Laminin"/>
    <property type="match status" value="1"/>
</dbReference>
<dbReference type="RefSeq" id="XP_031552092.1">
    <property type="nucleotide sequence ID" value="XM_031696232.1"/>
</dbReference>
<evidence type="ECO:0000256" key="3">
    <source>
        <dbReference type="SAM" id="SignalP"/>
    </source>
</evidence>
<organism evidence="5 6">
    <name type="scientific">Actinia tenebrosa</name>
    <name type="common">Australian red waratah sea anemone</name>
    <dbReference type="NCBI Taxonomy" id="6105"/>
    <lineage>
        <taxon>Eukaryota</taxon>
        <taxon>Metazoa</taxon>
        <taxon>Cnidaria</taxon>
        <taxon>Anthozoa</taxon>
        <taxon>Hexacorallia</taxon>
        <taxon>Actiniaria</taxon>
        <taxon>Actiniidae</taxon>
        <taxon>Actinia</taxon>
    </lineage>
</organism>
<dbReference type="Pfam" id="PF00024">
    <property type="entry name" value="PAN_1"/>
    <property type="match status" value="1"/>
</dbReference>
<dbReference type="Pfam" id="PF00008">
    <property type="entry name" value="EGF"/>
    <property type="match status" value="1"/>
</dbReference>
<evidence type="ECO:0000313" key="6">
    <source>
        <dbReference type="RefSeq" id="XP_031552092.1"/>
    </source>
</evidence>
<keyword evidence="2" id="KW-1015">Disulfide bond</keyword>
<name>A0A6P8HHK2_ACTTE</name>
<reference evidence="6" key="1">
    <citation type="submission" date="2025-08" db="UniProtKB">
        <authorList>
            <consortium name="RefSeq"/>
        </authorList>
    </citation>
    <scope>IDENTIFICATION</scope>
    <source>
        <tissue evidence="6">Tentacle</tissue>
    </source>
</reference>
<dbReference type="CDD" id="cd00054">
    <property type="entry name" value="EGF_CA"/>
    <property type="match status" value="1"/>
</dbReference>
<dbReference type="Proteomes" id="UP000515163">
    <property type="component" value="Unplaced"/>
</dbReference>
<dbReference type="PROSITE" id="PS00022">
    <property type="entry name" value="EGF_1"/>
    <property type="match status" value="1"/>
</dbReference>
<feature type="chain" id="PRO_5027605742" evidence="3">
    <location>
        <begin position="22"/>
        <end position="318"/>
    </location>
</feature>
<comment type="similarity">
    <text evidence="1">Belongs to the EGF domain peptide family.</text>
</comment>
<feature type="disulfide bond" evidence="2">
    <location>
        <begin position="123"/>
        <end position="140"/>
    </location>
</feature>
<sequence length="318" mass="34680">MAAKLLLFVPLLSFIFKPGQSLQSKFDKKGEVRFGNFLNISDGQILEINGSVINKMTVKDKNQCLVECVNGKECLSINLYSDQPNQVQCELLNWAGTAFHSLLKPKANSQSMMLATACSPNPCQNGGDCIAYSGGHQYNCSCIIPFTGDNCEKAEGCVLFDFENGLPGWTRTGTAFNNQPTYGDNSLVRKPAEPAKQRGDWYIGTFENRTSPSHPAGGIQDDFPTGTMTSPKFTIRGRSLKFLIGGGSDVNKERVELLIGGAVVAKAASQTNVETMKLHAFDVTSYRGQVAQLRLVDDGSSGWEHINVDHFEDSICSE</sequence>
<dbReference type="GeneID" id="116289341"/>
<dbReference type="Gene3D" id="2.10.25.10">
    <property type="entry name" value="Laminin"/>
    <property type="match status" value="1"/>
</dbReference>
<protein>
    <submittedName>
        <fullName evidence="6">Uncharacterized protein LOC116289341</fullName>
    </submittedName>
</protein>
<feature type="domain" description="EGF-like" evidence="4">
    <location>
        <begin position="114"/>
        <end position="152"/>
    </location>
</feature>
<dbReference type="InParanoid" id="A0A6P8HHK2"/>
<keyword evidence="5" id="KW-1185">Reference proteome</keyword>
<evidence type="ECO:0000256" key="2">
    <source>
        <dbReference type="PROSITE-ProRule" id="PRU00076"/>
    </source>
</evidence>
<evidence type="ECO:0000313" key="5">
    <source>
        <dbReference type="Proteomes" id="UP000515163"/>
    </source>
</evidence>
<dbReference type="SMART" id="SM00181">
    <property type="entry name" value="EGF"/>
    <property type="match status" value="1"/>
</dbReference>
<keyword evidence="3" id="KW-0732">Signal</keyword>
<dbReference type="PROSITE" id="PS50026">
    <property type="entry name" value="EGF_3"/>
    <property type="match status" value="1"/>
</dbReference>
<gene>
    <name evidence="6" type="primary">LOC116289341</name>
</gene>
<feature type="disulfide bond" evidence="2">
    <location>
        <begin position="142"/>
        <end position="151"/>
    </location>
</feature>
<feature type="signal peptide" evidence="3">
    <location>
        <begin position="1"/>
        <end position="21"/>
    </location>
</feature>
<dbReference type="AlphaFoldDB" id="A0A6P8HHK2"/>
<comment type="caution">
    <text evidence="2">Lacks conserved residue(s) required for the propagation of feature annotation.</text>
</comment>
<evidence type="ECO:0000256" key="1">
    <source>
        <dbReference type="ARBA" id="ARBA00006373"/>
    </source>
</evidence>
<dbReference type="PROSITE" id="PS01186">
    <property type="entry name" value="EGF_2"/>
    <property type="match status" value="1"/>
</dbReference>
<dbReference type="KEGG" id="aten:116289341"/>
<dbReference type="InterPro" id="IPR000742">
    <property type="entry name" value="EGF"/>
</dbReference>